<dbReference type="CDD" id="cd04301">
    <property type="entry name" value="NAT_SF"/>
    <property type="match status" value="1"/>
</dbReference>
<dbReference type="InterPro" id="IPR016181">
    <property type="entry name" value="Acyl_CoA_acyltransferase"/>
</dbReference>
<dbReference type="KEGG" id="bmur:ABE28_018680"/>
<dbReference type="EMBL" id="CP017080">
    <property type="protein sequence ID" value="AOH56397.1"/>
    <property type="molecule type" value="Genomic_DNA"/>
</dbReference>
<dbReference type="RefSeq" id="WP_064465608.1">
    <property type="nucleotide sequence ID" value="NZ_CP017080.1"/>
</dbReference>
<protein>
    <submittedName>
        <fullName evidence="3">GNAT family N-acetyltransferase</fullName>
    </submittedName>
</protein>
<reference evidence="3 4" key="1">
    <citation type="submission" date="2016-08" db="EMBL/GenBank/DDBJ databases">
        <title>Complete genome sequence of Bacillus muralis G25-68, a strain with toxicity to nematodes.</title>
        <authorList>
            <person name="Zheng Z."/>
        </authorList>
    </citation>
    <scope>NUCLEOTIDE SEQUENCE [LARGE SCALE GENOMIC DNA]</scope>
    <source>
        <strain evidence="3 4">G25-68</strain>
    </source>
</reference>
<dbReference type="OrthoDB" id="9799092at2"/>
<organism evidence="3 4">
    <name type="scientific">Peribacillus muralis</name>
    <dbReference type="NCBI Taxonomy" id="264697"/>
    <lineage>
        <taxon>Bacteria</taxon>
        <taxon>Bacillati</taxon>
        <taxon>Bacillota</taxon>
        <taxon>Bacilli</taxon>
        <taxon>Bacillales</taxon>
        <taxon>Bacillaceae</taxon>
        <taxon>Peribacillus</taxon>
    </lineage>
</organism>
<dbReference type="InterPro" id="IPR050769">
    <property type="entry name" value="NAT_camello-type"/>
</dbReference>
<keyword evidence="4" id="KW-1185">Reference proteome</keyword>
<keyword evidence="1 3" id="KW-0808">Transferase</keyword>
<proteinExistence type="predicted"/>
<dbReference type="InterPro" id="IPR000182">
    <property type="entry name" value="GNAT_dom"/>
</dbReference>
<evidence type="ECO:0000313" key="3">
    <source>
        <dbReference type="EMBL" id="AOH56397.1"/>
    </source>
</evidence>
<evidence type="ECO:0000259" key="2">
    <source>
        <dbReference type="PROSITE" id="PS51186"/>
    </source>
</evidence>
<sequence>MNIRILQECDAQLYQKVRLQALKLNPEAFGSTYEREAGFSLETVKERVKPTGDKYMVGAFDDGESLVGMVTFVRESNLKTRHKGNVFGMYIAPGNRGQGLGKSLMKELIRRAQECDGLEQLNLTVVSTNVSAKKLYKSLGFEVYVTERHALKYKGHYYDEDLMALMI</sequence>
<dbReference type="SUPFAM" id="SSF55729">
    <property type="entry name" value="Acyl-CoA N-acyltransferases (Nat)"/>
    <property type="match status" value="1"/>
</dbReference>
<evidence type="ECO:0000256" key="1">
    <source>
        <dbReference type="ARBA" id="ARBA00022679"/>
    </source>
</evidence>
<dbReference type="PROSITE" id="PS51186">
    <property type="entry name" value="GNAT"/>
    <property type="match status" value="1"/>
</dbReference>
<dbReference type="Proteomes" id="UP000077926">
    <property type="component" value="Chromosome"/>
</dbReference>
<feature type="domain" description="N-acetyltransferase" evidence="2">
    <location>
        <begin position="1"/>
        <end position="167"/>
    </location>
</feature>
<dbReference type="AlphaFoldDB" id="A0A1B3XT65"/>
<gene>
    <name evidence="3" type="ORF">ABE28_018680</name>
</gene>
<dbReference type="PANTHER" id="PTHR13947:SF37">
    <property type="entry name" value="LD18367P"/>
    <property type="match status" value="1"/>
</dbReference>
<dbReference type="Pfam" id="PF00583">
    <property type="entry name" value="Acetyltransf_1"/>
    <property type="match status" value="1"/>
</dbReference>
<dbReference type="Gene3D" id="3.40.630.30">
    <property type="match status" value="1"/>
</dbReference>
<evidence type="ECO:0000313" key="4">
    <source>
        <dbReference type="Proteomes" id="UP000077926"/>
    </source>
</evidence>
<dbReference type="STRING" id="264697.ABE28_018680"/>
<dbReference type="GO" id="GO:0008080">
    <property type="term" value="F:N-acetyltransferase activity"/>
    <property type="evidence" value="ECO:0007669"/>
    <property type="project" value="InterPro"/>
</dbReference>
<dbReference type="PANTHER" id="PTHR13947">
    <property type="entry name" value="GNAT FAMILY N-ACETYLTRANSFERASE"/>
    <property type="match status" value="1"/>
</dbReference>
<accession>A0A1B3XT65</accession>
<name>A0A1B3XT65_9BACI</name>